<sequence length="137" mass="15069">MSAPVRHTVPTLPGGSKATIVSGESNDETSGPSAEIPPYSILTINVGSLTLAQFVERLEASGQVAHHMFARLRRRFYVMPVTAPEPNVDRFGGRGDRPVEDVLYGVVGRQRLAIHGIIEFHVVYVGEICVQRVNYHF</sequence>
<organism evidence="2 3">
    <name type="scientific">Mesorhabditis belari</name>
    <dbReference type="NCBI Taxonomy" id="2138241"/>
    <lineage>
        <taxon>Eukaryota</taxon>
        <taxon>Metazoa</taxon>
        <taxon>Ecdysozoa</taxon>
        <taxon>Nematoda</taxon>
        <taxon>Chromadorea</taxon>
        <taxon>Rhabditida</taxon>
        <taxon>Rhabditina</taxon>
        <taxon>Rhabditomorpha</taxon>
        <taxon>Rhabditoidea</taxon>
        <taxon>Rhabditidae</taxon>
        <taxon>Mesorhabditinae</taxon>
        <taxon>Mesorhabditis</taxon>
    </lineage>
</organism>
<keyword evidence="2" id="KW-1185">Reference proteome</keyword>
<evidence type="ECO:0000256" key="1">
    <source>
        <dbReference type="SAM" id="MobiDB-lite"/>
    </source>
</evidence>
<protein>
    <submittedName>
        <fullName evidence="3">Uncharacterized protein</fullName>
    </submittedName>
</protein>
<evidence type="ECO:0000313" key="3">
    <source>
        <dbReference type="WBParaSite" id="MBELARI_LOCUS4820"/>
    </source>
</evidence>
<evidence type="ECO:0000313" key="2">
    <source>
        <dbReference type="Proteomes" id="UP000887575"/>
    </source>
</evidence>
<proteinExistence type="predicted"/>
<dbReference type="WBParaSite" id="MBELARI_LOCUS4820">
    <property type="protein sequence ID" value="MBELARI_LOCUS4820"/>
    <property type="gene ID" value="MBELARI_LOCUS4820"/>
</dbReference>
<feature type="compositionally biased region" description="Polar residues" evidence="1">
    <location>
        <begin position="22"/>
        <end position="32"/>
    </location>
</feature>
<name>A0AAF3FG05_9BILA</name>
<feature type="region of interest" description="Disordered" evidence="1">
    <location>
        <begin position="1"/>
        <end position="34"/>
    </location>
</feature>
<reference evidence="3" key="1">
    <citation type="submission" date="2024-02" db="UniProtKB">
        <authorList>
            <consortium name="WormBaseParasite"/>
        </authorList>
    </citation>
    <scope>IDENTIFICATION</scope>
</reference>
<accession>A0AAF3FG05</accession>
<dbReference type="AlphaFoldDB" id="A0AAF3FG05"/>
<dbReference type="Proteomes" id="UP000887575">
    <property type="component" value="Unassembled WGS sequence"/>
</dbReference>